<evidence type="ECO:0000313" key="2">
    <source>
        <dbReference type="Proteomes" id="UP000288052"/>
    </source>
</evidence>
<evidence type="ECO:0000313" key="1">
    <source>
        <dbReference type="EMBL" id="RSX49749.1"/>
    </source>
</evidence>
<accession>A0A430FA98</accession>
<dbReference type="RefSeq" id="WP_126031268.1">
    <property type="nucleotide sequence ID" value="NZ_QXGI01000001.1"/>
</dbReference>
<name>A0A430FA98_9BIFI</name>
<dbReference type="Proteomes" id="UP000288052">
    <property type="component" value="Unassembled WGS sequence"/>
</dbReference>
<proteinExistence type="predicted"/>
<organism evidence="1 2">
    <name type="scientific">Bifidobacterium castoris</name>
    <dbReference type="NCBI Taxonomy" id="2306972"/>
    <lineage>
        <taxon>Bacteria</taxon>
        <taxon>Bacillati</taxon>
        <taxon>Actinomycetota</taxon>
        <taxon>Actinomycetes</taxon>
        <taxon>Bifidobacteriales</taxon>
        <taxon>Bifidobacteriaceae</taxon>
        <taxon>Bifidobacterium</taxon>
    </lineage>
</organism>
<keyword evidence="2" id="KW-1185">Reference proteome</keyword>
<dbReference type="EMBL" id="QXGI01000001">
    <property type="protein sequence ID" value="RSX49749.1"/>
    <property type="molecule type" value="Genomic_DNA"/>
</dbReference>
<gene>
    <name evidence="1" type="ORF">D2E22_0210</name>
</gene>
<comment type="caution">
    <text evidence="1">The sequence shown here is derived from an EMBL/GenBank/DDBJ whole genome shotgun (WGS) entry which is preliminary data.</text>
</comment>
<dbReference type="OrthoDB" id="332228at2"/>
<dbReference type="AlphaFoldDB" id="A0A430FA98"/>
<protein>
    <submittedName>
        <fullName evidence="1">Uncharacterized protein</fullName>
    </submittedName>
</protein>
<sequence>MRLMECDGDVTAERLQGLVDGWACAHGRPVLPVIMLDGVSPTVRDAVDRLTAHRSGGARPATLCHDDMMPAARPGVRETRLGARLERLRDRLAARNDAWWAEHRDEAPDGLVPCPGCGSRVAAARCGAAHGWRNHCPVCGADMRPRPVRERFDAWKREYVQVREERDTLRRLRRRPVFTLVLLDPDDTDIRIGWES</sequence>
<reference evidence="1 2" key="1">
    <citation type="submission" date="2018-09" db="EMBL/GenBank/DDBJ databases">
        <title>Characterization of the phylogenetic diversity of five novel species belonging to the genus Bifidobacterium.</title>
        <authorList>
            <person name="Lugli G.A."/>
            <person name="Duranti S."/>
            <person name="Milani C."/>
        </authorList>
    </citation>
    <scope>NUCLEOTIDE SEQUENCE [LARGE SCALE GENOMIC DNA]</scope>
    <source>
        <strain evidence="1 2">2020B</strain>
    </source>
</reference>